<comment type="caution">
    <text evidence="1">The sequence shown here is derived from an EMBL/GenBank/DDBJ whole genome shotgun (WGS) entry which is preliminary data.</text>
</comment>
<protein>
    <submittedName>
        <fullName evidence="1">Uncharacterized protein</fullName>
    </submittedName>
</protein>
<accession>A0A8S1RK20</accession>
<organism evidence="1 2">
    <name type="scientific">Paramecium sonneborni</name>
    <dbReference type="NCBI Taxonomy" id="65129"/>
    <lineage>
        <taxon>Eukaryota</taxon>
        <taxon>Sar</taxon>
        <taxon>Alveolata</taxon>
        <taxon>Ciliophora</taxon>
        <taxon>Intramacronucleata</taxon>
        <taxon>Oligohymenophorea</taxon>
        <taxon>Peniculida</taxon>
        <taxon>Parameciidae</taxon>
        <taxon>Paramecium</taxon>
    </lineage>
</organism>
<sequence length="85" mass="10519">MFQVKEIRNKLENNQWATFLEDIQILEVENKIKIDKRNNKIQMRNFIGQIPQDLEETFNKIFDFIKIWSLLETQNLIYHRGFRKY</sequence>
<evidence type="ECO:0000313" key="1">
    <source>
        <dbReference type="EMBL" id="CAD8128951.1"/>
    </source>
</evidence>
<reference evidence="1" key="1">
    <citation type="submission" date="2021-01" db="EMBL/GenBank/DDBJ databases">
        <authorList>
            <consortium name="Genoscope - CEA"/>
            <person name="William W."/>
        </authorList>
    </citation>
    <scope>NUCLEOTIDE SEQUENCE</scope>
</reference>
<name>A0A8S1RK20_9CILI</name>
<dbReference type="EMBL" id="CAJJDN010000201">
    <property type="protein sequence ID" value="CAD8128951.1"/>
    <property type="molecule type" value="Genomic_DNA"/>
</dbReference>
<keyword evidence="2" id="KW-1185">Reference proteome</keyword>
<dbReference type="AlphaFoldDB" id="A0A8S1RK20"/>
<proteinExistence type="predicted"/>
<gene>
    <name evidence="1" type="ORF">PSON_ATCC_30995.1.T2010014</name>
</gene>
<evidence type="ECO:0000313" key="2">
    <source>
        <dbReference type="Proteomes" id="UP000692954"/>
    </source>
</evidence>
<dbReference type="Proteomes" id="UP000692954">
    <property type="component" value="Unassembled WGS sequence"/>
</dbReference>